<accession>A0A9P1IBT6</accession>
<dbReference type="AlphaFoldDB" id="A0A9P1IBT6"/>
<evidence type="ECO:0000259" key="1">
    <source>
        <dbReference type="Pfam" id="PF07707"/>
    </source>
</evidence>
<protein>
    <recommendedName>
        <fullName evidence="1">BACK domain-containing protein</fullName>
    </recommendedName>
</protein>
<dbReference type="Gene3D" id="1.25.40.420">
    <property type="match status" value="1"/>
</dbReference>
<comment type="caution">
    <text evidence="2">The sequence shown here is derived from an EMBL/GenBank/DDBJ whole genome shotgun (WGS) entry which is preliminary data.</text>
</comment>
<name>A0A9P1IBT6_9PELO</name>
<dbReference type="EMBL" id="CANHGI010000002">
    <property type="protein sequence ID" value="CAI5441763.1"/>
    <property type="molecule type" value="Genomic_DNA"/>
</dbReference>
<sequence>MRFCGSKFYTYEKADVGLISKEGERFECKPEKSEIVRELIRLGVVSARSQKRNIMVPFSTKTLKLLLGLISVNENDEWFWLETVLEETAGFCQNNPEICNVCKQVCQKMIEYLDDSNCFLLQRKFVEYAFNDFSDKALDYIKYNLVRMIENKSIDIGFYQTDSEDLKMLLDDDDVNVDPEDQLLKVIDSWIVQHKKRGNGLPNE</sequence>
<dbReference type="Proteomes" id="UP001152747">
    <property type="component" value="Unassembled WGS sequence"/>
</dbReference>
<evidence type="ECO:0000313" key="2">
    <source>
        <dbReference type="EMBL" id="CAI5441763.1"/>
    </source>
</evidence>
<dbReference type="InterPro" id="IPR011705">
    <property type="entry name" value="BACK"/>
</dbReference>
<proteinExistence type="predicted"/>
<reference evidence="2" key="1">
    <citation type="submission" date="2022-11" db="EMBL/GenBank/DDBJ databases">
        <authorList>
            <person name="Kikuchi T."/>
        </authorList>
    </citation>
    <scope>NUCLEOTIDE SEQUENCE</scope>
    <source>
        <strain evidence="2">PS1010</strain>
    </source>
</reference>
<evidence type="ECO:0000313" key="3">
    <source>
        <dbReference type="Proteomes" id="UP001152747"/>
    </source>
</evidence>
<gene>
    <name evidence="2" type="ORF">CAMP_LOCUS4400</name>
</gene>
<feature type="domain" description="BACK" evidence="1">
    <location>
        <begin position="128"/>
        <end position="197"/>
    </location>
</feature>
<dbReference type="Pfam" id="PF07707">
    <property type="entry name" value="BACK"/>
    <property type="match status" value="1"/>
</dbReference>
<keyword evidence="3" id="KW-1185">Reference proteome</keyword>
<organism evidence="2 3">
    <name type="scientific">Caenorhabditis angaria</name>
    <dbReference type="NCBI Taxonomy" id="860376"/>
    <lineage>
        <taxon>Eukaryota</taxon>
        <taxon>Metazoa</taxon>
        <taxon>Ecdysozoa</taxon>
        <taxon>Nematoda</taxon>
        <taxon>Chromadorea</taxon>
        <taxon>Rhabditida</taxon>
        <taxon>Rhabditina</taxon>
        <taxon>Rhabditomorpha</taxon>
        <taxon>Rhabditoidea</taxon>
        <taxon>Rhabditidae</taxon>
        <taxon>Peloderinae</taxon>
        <taxon>Caenorhabditis</taxon>
    </lineage>
</organism>